<feature type="region of interest" description="Disordered" evidence="2">
    <location>
        <begin position="169"/>
        <end position="262"/>
    </location>
</feature>
<proteinExistence type="inferred from homology"/>
<dbReference type="OrthoDB" id="193795at2759"/>
<dbReference type="InterPro" id="IPR038791">
    <property type="entry name" value="Cfap97/Hemingway"/>
</dbReference>
<dbReference type="PANTHER" id="PTHR23035">
    <property type="entry name" value="CILIA- AND FLAGELLA-ASSOCIATED PROTEIN 97-RELATED"/>
    <property type="match status" value="1"/>
</dbReference>
<dbReference type="EMBL" id="BRYA01000380">
    <property type="protein sequence ID" value="GMI48220.1"/>
    <property type="molecule type" value="Genomic_DNA"/>
</dbReference>
<gene>
    <name evidence="3" type="ORF">TrCOL_g4320</name>
</gene>
<comment type="similarity">
    <text evidence="1">Belongs to the CFAP97 family.</text>
</comment>
<keyword evidence="4" id="KW-1185">Reference proteome</keyword>
<feature type="compositionally biased region" description="Basic residues" evidence="2">
    <location>
        <begin position="53"/>
        <end position="68"/>
    </location>
</feature>
<reference evidence="4" key="1">
    <citation type="journal article" date="2023" name="Commun. Biol.">
        <title>Genome analysis of Parmales, the sister group of diatoms, reveals the evolutionary specialization of diatoms from phago-mixotrophs to photoautotrophs.</title>
        <authorList>
            <person name="Ban H."/>
            <person name="Sato S."/>
            <person name="Yoshikawa S."/>
            <person name="Yamada K."/>
            <person name="Nakamura Y."/>
            <person name="Ichinomiya M."/>
            <person name="Sato N."/>
            <person name="Blanc-Mathieu R."/>
            <person name="Endo H."/>
            <person name="Kuwata A."/>
            <person name="Ogata H."/>
        </authorList>
    </citation>
    <scope>NUCLEOTIDE SEQUENCE [LARGE SCALE GENOMIC DNA]</scope>
</reference>
<dbReference type="Pfam" id="PF13879">
    <property type="entry name" value="Hmw_CFAP97"/>
    <property type="match status" value="1"/>
</dbReference>
<feature type="region of interest" description="Disordered" evidence="2">
    <location>
        <begin position="498"/>
        <end position="518"/>
    </location>
</feature>
<dbReference type="AlphaFoldDB" id="A0A9W7LEL7"/>
<feature type="region of interest" description="Disordered" evidence="2">
    <location>
        <begin position="32"/>
        <end position="74"/>
    </location>
</feature>
<accession>A0A9W7LEL7</accession>
<feature type="region of interest" description="Disordered" evidence="2">
    <location>
        <begin position="288"/>
        <end position="310"/>
    </location>
</feature>
<organism evidence="3 4">
    <name type="scientific">Triparma columacea</name>
    <dbReference type="NCBI Taxonomy" id="722753"/>
    <lineage>
        <taxon>Eukaryota</taxon>
        <taxon>Sar</taxon>
        <taxon>Stramenopiles</taxon>
        <taxon>Ochrophyta</taxon>
        <taxon>Bolidophyceae</taxon>
        <taxon>Parmales</taxon>
        <taxon>Triparmaceae</taxon>
        <taxon>Triparma</taxon>
    </lineage>
</organism>
<feature type="compositionally biased region" description="Basic and acidic residues" evidence="2">
    <location>
        <begin position="252"/>
        <end position="262"/>
    </location>
</feature>
<evidence type="ECO:0000256" key="1">
    <source>
        <dbReference type="ARBA" id="ARBA00008315"/>
    </source>
</evidence>
<feature type="compositionally biased region" description="Low complexity" evidence="2">
    <location>
        <begin position="201"/>
        <end position="213"/>
    </location>
</feature>
<feature type="compositionally biased region" description="Polar residues" evidence="2">
    <location>
        <begin position="500"/>
        <end position="515"/>
    </location>
</feature>
<evidence type="ECO:0000313" key="4">
    <source>
        <dbReference type="Proteomes" id="UP001165065"/>
    </source>
</evidence>
<feature type="compositionally biased region" description="Polar residues" evidence="2">
    <location>
        <begin position="233"/>
        <end position="251"/>
    </location>
</feature>
<comment type="caution">
    <text evidence="3">The sequence shown here is derived from an EMBL/GenBank/DDBJ whole genome shotgun (WGS) entry which is preliminary data.</text>
</comment>
<feature type="compositionally biased region" description="Basic and acidic residues" evidence="2">
    <location>
        <begin position="176"/>
        <end position="196"/>
    </location>
</feature>
<dbReference type="Proteomes" id="UP001165065">
    <property type="component" value="Unassembled WGS sequence"/>
</dbReference>
<dbReference type="PANTHER" id="PTHR23035:SF2">
    <property type="entry name" value="KIAA1430 HOMOLOGUE"/>
    <property type="match status" value="1"/>
</dbReference>
<feature type="compositionally biased region" description="Polar residues" evidence="2">
    <location>
        <begin position="42"/>
        <end position="51"/>
    </location>
</feature>
<sequence length="584" mass="65031">MYRARIGYEAEPKPYLRNIHKAQAHAIHIRKMKEIKSRRVGSGTTDNTLPRSSKMKHLQLRQKQKAQKQQRNDDIAKENRMLLKKMTQIITTVPKAQGGGPTDTDTKRGKSLNAIGRSVELDRISKENQKILKRMMSVKSEHNISKLKKDSERHEKLLKRLRMVHYEPSPTAMSEVSRRGREEIVSEMESRVSGRDEGDDLSSIVSEALSSSVKTPVSGVKAKKTKKKKKRSQSPSGVPMSISTTPTNAQLKEQKNRVKRDSAKEDLTLLANAALVDEANDAEFGVKEDEFEDESPSSPDKKSNTPIRRQMSEIDRSKGEFNVLRSDKKITIFKDSTGAGRQLMASVEVMKKREGRLRVNITWKESKEEDAKTHNCYCDLKFSDAIVLVNAPSNLVPAIHANVVELSRYLKDYANVVEVGDGETYVVKLCSPEECLRSLPNAPAKVNAGERPSTEEISVKVERKLQKIVPVVDAPETGLERGVELSILITNSRRPGVLDITSSPTKRDTPLTSKLPQGDLKTSVGIPTVISLDQDHTDSYVAGLIESLNIVLDNGVKNEIEVGPKLHVKGGRPTTRAASRGKSR</sequence>
<dbReference type="InterPro" id="IPR029488">
    <property type="entry name" value="Hmw/CFAP97"/>
</dbReference>
<evidence type="ECO:0000313" key="3">
    <source>
        <dbReference type="EMBL" id="GMI48220.1"/>
    </source>
</evidence>
<feature type="compositionally biased region" description="Basic residues" evidence="2">
    <location>
        <begin position="221"/>
        <end position="232"/>
    </location>
</feature>
<name>A0A9W7LEL7_9STRA</name>
<evidence type="ECO:0000256" key="2">
    <source>
        <dbReference type="SAM" id="MobiDB-lite"/>
    </source>
</evidence>
<protein>
    <submittedName>
        <fullName evidence="3">Uncharacterized protein</fullName>
    </submittedName>
</protein>